<dbReference type="EMBL" id="FOQE01000012">
    <property type="protein sequence ID" value="SFH68876.1"/>
    <property type="molecule type" value="Genomic_DNA"/>
</dbReference>
<dbReference type="RefSeq" id="WP_092092145.1">
    <property type="nucleotide sequence ID" value="NZ_FOQE01000012.1"/>
</dbReference>
<sequence length="74" mass="8832">MESWVKDTKGYEYFVSNKDTFDRGWETMVFMSENQEVTDWGEVYQALYDNVDQAVAGHDHAVRLFREIEQEETE</sequence>
<reference evidence="1 2" key="1">
    <citation type="submission" date="2016-10" db="EMBL/GenBank/DDBJ databases">
        <authorList>
            <person name="de Groot N.N."/>
        </authorList>
    </citation>
    <scope>NUCLEOTIDE SEQUENCE [LARGE SCALE GENOMIC DNA]</scope>
    <source>
        <strain evidence="1 2">DSM 27630</strain>
    </source>
</reference>
<evidence type="ECO:0000313" key="1">
    <source>
        <dbReference type="EMBL" id="SFH68876.1"/>
    </source>
</evidence>
<keyword evidence="2" id="KW-1185">Reference proteome</keyword>
<accession>A0A1I3C3G7</accession>
<dbReference type="OrthoDB" id="5346984at2"/>
<dbReference type="Proteomes" id="UP000198668">
    <property type="component" value="Unassembled WGS sequence"/>
</dbReference>
<name>A0A1I3C3G7_9LACT</name>
<protein>
    <submittedName>
        <fullName evidence="1">Uncharacterized protein</fullName>
    </submittedName>
</protein>
<dbReference type="AlphaFoldDB" id="A0A1I3C3G7"/>
<proteinExistence type="predicted"/>
<gene>
    <name evidence="1" type="ORF">SAMN04489868_11261</name>
</gene>
<evidence type="ECO:0000313" key="2">
    <source>
        <dbReference type="Proteomes" id="UP000198668"/>
    </source>
</evidence>
<organism evidence="1 2">
    <name type="scientific">Pisciglobus halotolerans</name>
    <dbReference type="NCBI Taxonomy" id="745365"/>
    <lineage>
        <taxon>Bacteria</taxon>
        <taxon>Bacillati</taxon>
        <taxon>Bacillota</taxon>
        <taxon>Bacilli</taxon>
        <taxon>Lactobacillales</taxon>
        <taxon>Carnobacteriaceae</taxon>
    </lineage>
</organism>